<evidence type="ECO:0000313" key="2">
    <source>
        <dbReference type="Proteomes" id="UP000018211"/>
    </source>
</evidence>
<comment type="caution">
    <text evidence="1">The sequence shown here is derived from an EMBL/GenBank/DDBJ whole genome shotgun (WGS) entry which is preliminary data.</text>
</comment>
<reference evidence="1 2" key="1">
    <citation type="journal article" date="2013" name="ISME J.">
        <title>Comparative genomics of pathogenic lineages of Vibrio nigripulchritudo identifies virulence-associated traits.</title>
        <authorList>
            <person name="Goudenege D."/>
            <person name="Labreuche Y."/>
            <person name="Krin E."/>
            <person name="Ansquer D."/>
            <person name="Mangenot S."/>
            <person name="Calteau A."/>
            <person name="Medigue C."/>
            <person name="Mazel D."/>
            <person name="Polz M.F."/>
            <person name="Le Roux F."/>
        </authorList>
    </citation>
    <scope>NUCLEOTIDE SEQUENCE [LARGE SCALE GENOMIC DNA]</scope>
    <source>
        <strain evidence="1 2">SOn1</strain>
    </source>
</reference>
<dbReference type="Proteomes" id="UP000018211">
    <property type="component" value="Unassembled WGS sequence"/>
</dbReference>
<protein>
    <submittedName>
        <fullName evidence="1">Uncharacterized protein</fullName>
    </submittedName>
</protein>
<dbReference type="AlphaFoldDB" id="A0AAV2VUY8"/>
<dbReference type="EMBL" id="CAOF01000146">
    <property type="protein sequence ID" value="CCO48442.1"/>
    <property type="molecule type" value="Genomic_DNA"/>
</dbReference>
<proteinExistence type="predicted"/>
<gene>
    <name evidence="1" type="ORF">VIBNISOn1_530011</name>
</gene>
<organism evidence="1 2">
    <name type="scientific">Vibrio nigripulchritudo SOn1</name>
    <dbReference type="NCBI Taxonomy" id="1238450"/>
    <lineage>
        <taxon>Bacteria</taxon>
        <taxon>Pseudomonadati</taxon>
        <taxon>Pseudomonadota</taxon>
        <taxon>Gammaproteobacteria</taxon>
        <taxon>Vibrionales</taxon>
        <taxon>Vibrionaceae</taxon>
        <taxon>Vibrio</taxon>
    </lineage>
</organism>
<sequence>MLFQVTLILMYTQFHPEISFRMNLIKVTYEAKPSTTKYREDTIL</sequence>
<accession>A0AAV2VUY8</accession>
<name>A0AAV2VUY8_9VIBR</name>
<evidence type="ECO:0000313" key="1">
    <source>
        <dbReference type="EMBL" id="CCO48442.1"/>
    </source>
</evidence>